<dbReference type="Pfam" id="PF02366">
    <property type="entry name" value="PMT"/>
    <property type="match status" value="1"/>
</dbReference>
<evidence type="ECO:0000259" key="12">
    <source>
        <dbReference type="Pfam" id="PF02366"/>
    </source>
</evidence>
<feature type="transmembrane region" description="Helical" evidence="10">
    <location>
        <begin position="150"/>
        <end position="171"/>
    </location>
</feature>
<dbReference type="OrthoDB" id="9776737at2"/>
<reference evidence="14 15" key="2">
    <citation type="submission" date="2018-12" db="EMBL/GenBank/DDBJ databases">
        <title>Nakamurella antarcticus sp. nov., isolated from Antarctica South Shetland Islands soil.</title>
        <authorList>
            <person name="Peng F."/>
        </authorList>
    </citation>
    <scope>NUCLEOTIDE SEQUENCE [LARGE SCALE GENOMIC DNA]</scope>
    <source>
        <strain evidence="14 15">S14-144</strain>
    </source>
</reference>
<evidence type="ECO:0000256" key="9">
    <source>
        <dbReference type="ARBA" id="ARBA00093617"/>
    </source>
</evidence>
<feature type="transmembrane region" description="Helical" evidence="10">
    <location>
        <begin position="417"/>
        <end position="434"/>
    </location>
</feature>
<feature type="transmembrane region" description="Helical" evidence="10">
    <location>
        <begin position="309"/>
        <end position="329"/>
    </location>
</feature>
<dbReference type="EMBL" id="CP034170">
    <property type="protein sequence ID" value="AZI57327.1"/>
    <property type="molecule type" value="Genomic_DNA"/>
</dbReference>
<evidence type="ECO:0000256" key="4">
    <source>
        <dbReference type="ARBA" id="ARBA00022676"/>
    </source>
</evidence>
<keyword evidence="4 10" id="KW-0328">Glycosyltransferase</keyword>
<evidence type="ECO:0000256" key="6">
    <source>
        <dbReference type="ARBA" id="ARBA00022692"/>
    </source>
</evidence>
<dbReference type="EC" id="2.4.1.-" evidence="10"/>
<feature type="transmembrane region" description="Helical" evidence="10">
    <location>
        <begin position="464"/>
        <end position="487"/>
    </location>
</feature>
<evidence type="ECO:0000313" key="15">
    <source>
        <dbReference type="Proteomes" id="UP000268084"/>
    </source>
</evidence>
<keyword evidence="15" id="KW-1185">Reference proteome</keyword>
<comment type="subcellular location">
    <subcellularLocation>
        <location evidence="10">Cell membrane</location>
    </subcellularLocation>
    <subcellularLocation>
        <location evidence="1">Endomembrane system</location>
        <topology evidence="1">Multi-pass membrane protein</topology>
    </subcellularLocation>
</comment>
<feature type="domain" description="ArnT-like N-terminal" evidence="12">
    <location>
        <begin position="136"/>
        <end position="322"/>
    </location>
</feature>
<evidence type="ECO:0000256" key="7">
    <source>
        <dbReference type="ARBA" id="ARBA00022989"/>
    </source>
</evidence>
<evidence type="ECO:0000256" key="3">
    <source>
        <dbReference type="ARBA" id="ARBA00007222"/>
    </source>
</evidence>
<keyword evidence="8 10" id="KW-0472">Membrane</keyword>
<feature type="compositionally biased region" description="Low complexity" evidence="11">
    <location>
        <begin position="1"/>
        <end position="18"/>
    </location>
</feature>
<dbReference type="UniPathway" id="UPA00378"/>
<comment type="function">
    <text evidence="10">Protein O-mannosyltransferase that catalyzes the transfer of a single mannose residue from a polyprenol phospho-mannosyl lipidic donor to the hydroxyl group of selected serine and threonine residues in acceptor proteins.</text>
</comment>
<gene>
    <name evidence="14" type="ORF">EH165_03285</name>
</gene>
<accession>A0A3G8ZKL7</accession>
<comment type="similarity">
    <text evidence="3 10">Belongs to the glycosyltransferase 39 family.</text>
</comment>
<feature type="transmembrane region" description="Helical" evidence="10">
    <location>
        <begin position="202"/>
        <end position="220"/>
    </location>
</feature>
<dbReference type="InterPro" id="IPR003342">
    <property type="entry name" value="ArnT-like_N"/>
</dbReference>
<feature type="transmembrane region" description="Helical" evidence="10">
    <location>
        <begin position="68"/>
        <end position="88"/>
    </location>
</feature>
<feature type="region of interest" description="Disordered" evidence="11">
    <location>
        <begin position="1"/>
        <end position="32"/>
    </location>
</feature>
<evidence type="ECO:0000256" key="1">
    <source>
        <dbReference type="ARBA" id="ARBA00004127"/>
    </source>
</evidence>
<dbReference type="InterPro" id="IPR027005">
    <property type="entry name" value="PMT-like"/>
</dbReference>
<evidence type="ECO:0000259" key="13">
    <source>
        <dbReference type="Pfam" id="PF16192"/>
    </source>
</evidence>
<dbReference type="GO" id="GO:0005886">
    <property type="term" value="C:plasma membrane"/>
    <property type="evidence" value="ECO:0007669"/>
    <property type="project" value="UniProtKB-SubCell"/>
</dbReference>
<dbReference type="AlphaFoldDB" id="A0A3G8ZKL7"/>
<evidence type="ECO:0000256" key="2">
    <source>
        <dbReference type="ARBA" id="ARBA00004922"/>
    </source>
</evidence>
<feature type="transmembrane region" description="Helical" evidence="10">
    <location>
        <begin position="499"/>
        <end position="522"/>
    </location>
</feature>
<evidence type="ECO:0000256" key="8">
    <source>
        <dbReference type="ARBA" id="ARBA00023136"/>
    </source>
</evidence>
<dbReference type="PANTHER" id="PTHR10050:SF46">
    <property type="entry name" value="PROTEIN O-MANNOSYL-TRANSFERASE 2"/>
    <property type="match status" value="1"/>
</dbReference>
<dbReference type="Proteomes" id="UP000268084">
    <property type="component" value="Chromosome"/>
</dbReference>
<protein>
    <recommendedName>
        <fullName evidence="9 10">Polyprenol-phosphate-mannose--protein mannosyltransferase</fullName>
        <ecNumber evidence="10">2.4.1.-</ecNumber>
    </recommendedName>
</protein>
<evidence type="ECO:0000256" key="11">
    <source>
        <dbReference type="SAM" id="MobiDB-lite"/>
    </source>
</evidence>
<dbReference type="GO" id="GO:0012505">
    <property type="term" value="C:endomembrane system"/>
    <property type="evidence" value="ECO:0007669"/>
    <property type="project" value="UniProtKB-SubCell"/>
</dbReference>
<dbReference type="PANTHER" id="PTHR10050">
    <property type="entry name" value="DOLICHYL-PHOSPHATE-MANNOSE--PROTEIN MANNOSYLTRANSFERASE"/>
    <property type="match status" value="1"/>
</dbReference>
<feature type="domain" description="Protein O-mannosyl-transferase C-terminal four TM" evidence="13">
    <location>
        <begin position="345"/>
        <end position="541"/>
    </location>
</feature>
<evidence type="ECO:0000256" key="10">
    <source>
        <dbReference type="RuleBase" id="RU367007"/>
    </source>
</evidence>
<evidence type="ECO:0000313" key="14">
    <source>
        <dbReference type="EMBL" id="AZI57327.1"/>
    </source>
</evidence>
<keyword evidence="6 10" id="KW-0812">Transmembrane</keyword>
<dbReference type="InterPro" id="IPR032421">
    <property type="entry name" value="PMT_4TMC"/>
</dbReference>
<keyword evidence="7 10" id="KW-1133">Transmembrane helix</keyword>
<feature type="transmembrane region" description="Helical" evidence="10">
    <location>
        <begin position="178"/>
        <end position="196"/>
    </location>
</feature>
<feature type="transmembrane region" description="Helical" evidence="10">
    <location>
        <begin position="272"/>
        <end position="288"/>
    </location>
</feature>
<reference evidence="14 15" key="1">
    <citation type="submission" date="2018-11" db="EMBL/GenBank/DDBJ databases">
        <authorList>
            <person name="Da X."/>
        </authorList>
    </citation>
    <scope>NUCLEOTIDE SEQUENCE [LARGE SCALE GENOMIC DNA]</scope>
    <source>
        <strain evidence="14 15">S14-144</strain>
    </source>
</reference>
<keyword evidence="10" id="KW-1003">Cell membrane</keyword>
<organism evidence="14 15">
    <name type="scientific">Nakamurella antarctica</name>
    <dbReference type="NCBI Taxonomy" id="1902245"/>
    <lineage>
        <taxon>Bacteria</taxon>
        <taxon>Bacillati</taxon>
        <taxon>Actinomycetota</taxon>
        <taxon>Actinomycetes</taxon>
        <taxon>Nakamurellales</taxon>
        <taxon>Nakamurellaceae</taxon>
        <taxon>Nakamurella</taxon>
    </lineage>
</organism>
<proteinExistence type="inferred from homology"/>
<dbReference type="Pfam" id="PF16192">
    <property type="entry name" value="PMT_4TMC"/>
    <property type="match status" value="1"/>
</dbReference>
<dbReference type="KEGG" id="nak:EH165_03285"/>
<keyword evidence="5 10" id="KW-0808">Transferase</keyword>
<sequence length="542" mass="59369">MTVAPCAADPDLLGAAPANSDGDGLSADQPEGEATDPAFGVVAIGQMPALEPPVGAAKVRHDDMPTDVGRGWIVTGVLTLVAVLVRFWQLGFRTDGGTPIFDEKYYALNSFQVLTNGGYEDNYAYPVVVHPPLGKQIIAIGEKLFGYNAFGWRFATAVAGVICVFLVIRVVRRMTRSTLIGGLAGILLICDGVSHVQSRTGLLDMIQAVFVVAGFACIVADRDLMKTRLAQAVEDGSIALTKFGPRVGARWWRFAAGVMFGCATGVKWSGIYWVAAFGVITVIWDISARRSAGISRSTRAVVRRDLVPALWSMAVVPVAVYLGSWWAWFASETAWARHLTGNALTSWAKWQLEMLQFHSKLVTPAVFASRHPWESKPWSWPMSTRPVLYYVSGGADATGCNGVADCAKRIFLVGTPAMWWLSLPVLFWALWKIIGRQDWRYAAAVGAYAAGYLPWFFNLDRQMYFFYMTPVAPFLIITIALVLGDVLGQRKAGVERRALSLAIVCLYVAVVVANFIFMWPILNGDPLTNAELTARIWIPTWG</sequence>
<dbReference type="GO" id="GO:0004169">
    <property type="term" value="F:dolichyl-phosphate-mannose-protein mannosyltransferase activity"/>
    <property type="evidence" value="ECO:0007669"/>
    <property type="project" value="UniProtKB-UniRule"/>
</dbReference>
<name>A0A3G8ZKL7_9ACTN</name>
<evidence type="ECO:0000256" key="5">
    <source>
        <dbReference type="ARBA" id="ARBA00022679"/>
    </source>
</evidence>
<comment type="pathway">
    <text evidence="2 10">Protein modification; protein glycosylation.</text>
</comment>